<dbReference type="GeneID" id="63701338"/>
<sequence>MTSNPPEFCCVIGVNHDSEPRGQIRKIGNIEAYVFYPANCSTNQLARNGSFVVMPDLFHSDPIVLNRPADYNFMVWLRGPPPPGNWPNRVDPVVHSVLTDTRGGFQCQRIGLVGYCFGASETGYVAHPSFVEAAELNDIKGPLSITAADRHESEEILARTSQPYKINIFSGVEHGFAVRADIYKSHARFAKECAFCQAVAWFNQYL</sequence>
<gene>
    <name evidence="2" type="ORF">EURHEDRAFT_513868</name>
</gene>
<dbReference type="HOGENOM" id="CLU_054590_2_1_1"/>
<evidence type="ECO:0000313" key="3">
    <source>
        <dbReference type="Proteomes" id="UP000019804"/>
    </source>
</evidence>
<dbReference type="Gene3D" id="3.40.50.1820">
    <property type="entry name" value="alpha/beta hydrolase"/>
    <property type="match status" value="1"/>
</dbReference>
<evidence type="ECO:0000313" key="2">
    <source>
        <dbReference type="EMBL" id="EYE97301.1"/>
    </source>
</evidence>
<feature type="domain" description="Dienelactone hydrolase" evidence="1">
    <location>
        <begin position="144"/>
        <end position="206"/>
    </location>
</feature>
<accession>A0A017SKJ9</accession>
<proteinExistence type="predicted"/>
<reference evidence="3" key="1">
    <citation type="journal article" date="2014" name="Nat. Commun.">
        <title>Genomic adaptations of the halophilic Dead Sea filamentous fungus Eurotium rubrum.</title>
        <authorList>
            <person name="Kis-Papo T."/>
            <person name="Weig A.R."/>
            <person name="Riley R."/>
            <person name="Persoh D."/>
            <person name="Salamov A."/>
            <person name="Sun H."/>
            <person name="Lipzen A."/>
            <person name="Wasser S.P."/>
            <person name="Rambold G."/>
            <person name="Grigoriev I.V."/>
            <person name="Nevo E."/>
        </authorList>
    </citation>
    <scope>NUCLEOTIDE SEQUENCE [LARGE SCALE GENOMIC DNA]</scope>
    <source>
        <strain evidence="3">CBS 135680</strain>
    </source>
</reference>
<dbReference type="AlphaFoldDB" id="A0A017SKJ9"/>
<dbReference type="STRING" id="1388766.A0A017SKJ9"/>
<dbReference type="Proteomes" id="UP000019804">
    <property type="component" value="Unassembled WGS sequence"/>
</dbReference>
<dbReference type="Pfam" id="PF01738">
    <property type="entry name" value="DLH"/>
    <property type="match status" value="1"/>
</dbReference>
<dbReference type="OrthoDB" id="17560at2759"/>
<evidence type="ECO:0000259" key="1">
    <source>
        <dbReference type="Pfam" id="PF01738"/>
    </source>
</evidence>
<dbReference type="InterPro" id="IPR029058">
    <property type="entry name" value="AB_hydrolase_fold"/>
</dbReference>
<keyword evidence="3" id="KW-1185">Reference proteome</keyword>
<dbReference type="GO" id="GO:0016787">
    <property type="term" value="F:hydrolase activity"/>
    <property type="evidence" value="ECO:0007669"/>
    <property type="project" value="InterPro"/>
</dbReference>
<organism evidence="2 3">
    <name type="scientific">Aspergillus ruber (strain CBS 135680)</name>
    <dbReference type="NCBI Taxonomy" id="1388766"/>
    <lineage>
        <taxon>Eukaryota</taxon>
        <taxon>Fungi</taxon>
        <taxon>Dikarya</taxon>
        <taxon>Ascomycota</taxon>
        <taxon>Pezizomycotina</taxon>
        <taxon>Eurotiomycetes</taxon>
        <taxon>Eurotiomycetidae</taxon>
        <taxon>Eurotiales</taxon>
        <taxon>Aspergillaceae</taxon>
        <taxon>Aspergillus</taxon>
        <taxon>Aspergillus subgen. Aspergillus</taxon>
    </lineage>
</organism>
<dbReference type="PANTHER" id="PTHR17630">
    <property type="entry name" value="DIENELACTONE HYDROLASE"/>
    <property type="match status" value="1"/>
</dbReference>
<dbReference type="InterPro" id="IPR002925">
    <property type="entry name" value="Dienelactn_hydro"/>
</dbReference>
<dbReference type="RefSeq" id="XP_040640989.1">
    <property type="nucleotide sequence ID" value="XM_040786214.1"/>
</dbReference>
<dbReference type="SUPFAM" id="SSF53474">
    <property type="entry name" value="alpha/beta-Hydrolases"/>
    <property type="match status" value="1"/>
</dbReference>
<dbReference type="EMBL" id="KK088416">
    <property type="protein sequence ID" value="EYE97301.1"/>
    <property type="molecule type" value="Genomic_DNA"/>
</dbReference>
<name>A0A017SKJ9_ASPRC</name>
<dbReference type="PANTHER" id="PTHR17630:SF44">
    <property type="entry name" value="PROTEIN AIM2"/>
    <property type="match status" value="1"/>
</dbReference>
<protein>
    <recommendedName>
        <fullName evidence="1">Dienelactone hydrolase domain-containing protein</fullName>
    </recommendedName>
</protein>